<dbReference type="PROSITE" id="PS50011">
    <property type="entry name" value="PROTEIN_KINASE_DOM"/>
    <property type="match status" value="1"/>
</dbReference>
<keyword evidence="3 10" id="KW-0812">Transmembrane</keyword>
<keyword evidence="2" id="KW-0433">Leucine-rich repeat</keyword>
<evidence type="ECO:0000313" key="13">
    <source>
        <dbReference type="EnsemblPlants" id="Ma08_p03780.1"/>
    </source>
</evidence>
<feature type="transmembrane region" description="Helical" evidence="10">
    <location>
        <begin position="251"/>
        <end position="273"/>
    </location>
</feature>
<evidence type="ECO:0000256" key="3">
    <source>
        <dbReference type="ARBA" id="ARBA00022692"/>
    </source>
</evidence>
<dbReference type="Gene3D" id="1.10.510.10">
    <property type="entry name" value="Transferase(Phosphotransferase) domain 1"/>
    <property type="match status" value="1"/>
</dbReference>
<dbReference type="EnsemblPlants" id="Ma08_t03780.1">
    <property type="protein sequence ID" value="Ma08_p03780.1"/>
    <property type="gene ID" value="Ma08_g03780"/>
</dbReference>
<evidence type="ECO:0000256" key="9">
    <source>
        <dbReference type="SAM" id="MobiDB-lite"/>
    </source>
</evidence>
<evidence type="ECO:0000259" key="11">
    <source>
        <dbReference type="PROSITE" id="PS50011"/>
    </source>
</evidence>
<sequence>MGPEWRRSLLGELARRSMCCLKYYWNVRVINGANLGGQLGDELGNFSSIRTIDLSNNNIGGGIPENLPLTLHTFFLSANQFMGSIPNSLSKLTLLTDMSVNNNHLTGDLPDAFSSLTGVINLDLSFNNLSGQLPPSMGSLSSLTTLHMQNNQLSGILNVLEDLPLKDLNIENNLFSGPVPEKLLNVPNLKKDGNPFNTTIAPSPATPQSPPLLSHSGAPIPYITHTNSSDGSSSQESNHGVKKRSVSTMKIVGYVFVVVVLVIVIVLMVIICLSKYQERKSKKDKLFKSQVRRTGIGFKEAKSKDHFAETNNRFREAAKEVHEERKKESGVDIAVAGLVSTFPVPVMKDSGKEKEHIIDMRETDVIIMPPPPVEKVIVKPIVTSGNVVGLSPEMMNTPPTPTTSYSVAELQQYTNSFSEENLIRDGRLGKAYLAVLPDGKLLEVMKLDNVNSRIPVGDFLELVLSVSELRHPNILELVGYCAEFDQRLLVYKYFGKKTLHDILHAEDDVNGNLKLSWSARLEVALGAAKALEYLHEDCQLPLVHQNFEPANLLLNDELAVCVTECGLSSLMSTNSVTQLSGRMRALYNYEAPEINDSGQHTDRSDVYSFGVVMLELLTGRKPHDSTRPRAEQHLVRWASSQLYDIDALARMVDPLISGSYPVKSLSCFADIISRCIQQEPEFRPAITEVVQDLNHMVKDVKGAANK</sequence>
<dbReference type="FunFam" id="3.30.200.20:FF:000125">
    <property type="entry name" value="Protein STRUBBELIG-RECEPTOR FAMILY 8"/>
    <property type="match status" value="1"/>
</dbReference>
<dbReference type="SUPFAM" id="SSF52058">
    <property type="entry name" value="L domain-like"/>
    <property type="match status" value="1"/>
</dbReference>
<dbReference type="GO" id="GO:0005524">
    <property type="term" value="F:ATP binding"/>
    <property type="evidence" value="ECO:0007669"/>
    <property type="project" value="InterPro"/>
</dbReference>
<dbReference type="InterPro" id="IPR046959">
    <property type="entry name" value="PRK1-6/SRF4-like"/>
</dbReference>
<feature type="region of interest" description="Disordered" evidence="9">
    <location>
        <begin position="186"/>
        <end position="241"/>
    </location>
</feature>
<dbReference type="Pfam" id="PF07714">
    <property type="entry name" value="PK_Tyr_Ser-Thr"/>
    <property type="match status" value="1"/>
</dbReference>
<dbReference type="Proteomes" id="UP000012960">
    <property type="component" value="Unplaced"/>
</dbReference>
<keyword evidence="6 10" id="KW-1133">Transmembrane helix</keyword>
<dbReference type="InterPro" id="IPR001245">
    <property type="entry name" value="Ser-Thr/Tyr_kinase_cat_dom"/>
</dbReference>
<dbReference type="Pfam" id="PF00560">
    <property type="entry name" value="LRR_1"/>
    <property type="match status" value="1"/>
</dbReference>
<dbReference type="InterPro" id="IPR001611">
    <property type="entry name" value="Leu-rich_rpt"/>
</dbReference>
<feature type="compositionally biased region" description="Low complexity" evidence="9">
    <location>
        <begin position="228"/>
        <end position="237"/>
    </location>
</feature>
<organism evidence="13 14">
    <name type="scientific">Musa acuminata subsp. malaccensis</name>
    <name type="common">Wild banana</name>
    <name type="synonym">Musa malaccensis</name>
    <dbReference type="NCBI Taxonomy" id="214687"/>
    <lineage>
        <taxon>Eukaryota</taxon>
        <taxon>Viridiplantae</taxon>
        <taxon>Streptophyta</taxon>
        <taxon>Embryophyta</taxon>
        <taxon>Tracheophyta</taxon>
        <taxon>Spermatophyta</taxon>
        <taxon>Magnoliopsida</taxon>
        <taxon>Liliopsida</taxon>
        <taxon>Zingiberales</taxon>
        <taxon>Musaceae</taxon>
        <taxon>Musa</taxon>
    </lineage>
</organism>
<dbReference type="FunFam" id="1.10.510.10:FF:000095">
    <property type="entry name" value="protein STRUBBELIG-RECEPTOR FAMILY 8"/>
    <property type="match status" value="1"/>
</dbReference>
<evidence type="ECO:0000256" key="10">
    <source>
        <dbReference type="SAM" id="Phobius"/>
    </source>
</evidence>
<evidence type="ECO:0000256" key="1">
    <source>
        <dbReference type="ARBA" id="ARBA00004370"/>
    </source>
</evidence>
<evidence type="ECO:0000256" key="6">
    <source>
        <dbReference type="ARBA" id="ARBA00022989"/>
    </source>
</evidence>
<keyword evidence="4" id="KW-0732">Signal</keyword>
<keyword evidence="5" id="KW-0677">Repeat</keyword>
<evidence type="ECO:0000313" key="14">
    <source>
        <dbReference type="Proteomes" id="UP000012960"/>
    </source>
</evidence>
<accession>A0A804K2J6</accession>
<dbReference type="FunCoup" id="A0A804K2J6">
    <property type="interactions" value="2384"/>
</dbReference>
<dbReference type="Pfam" id="PF13855">
    <property type="entry name" value="LRR_8"/>
    <property type="match status" value="1"/>
</dbReference>
<protein>
    <submittedName>
        <fullName evidence="12">(wild Malaysian banana) hypothetical protein</fullName>
    </submittedName>
</protein>
<evidence type="ECO:0000256" key="7">
    <source>
        <dbReference type="ARBA" id="ARBA00023136"/>
    </source>
</evidence>
<gene>
    <name evidence="12" type="ORF">GSMUA_337500.1</name>
</gene>
<keyword evidence="8" id="KW-0675">Receptor</keyword>
<dbReference type="Gramene" id="Ma08_t03780.1">
    <property type="protein sequence ID" value="Ma08_p03780.1"/>
    <property type="gene ID" value="Ma08_g03780"/>
</dbReference>
<dbReference type="EMBL" id="HG996472">
    <property type="protein sequence ID" value="CAG1830496.1"/>
    <property type="molecule type" value="Genomic_DNA"/>
</dbReference>
<feature type="domain" description="Protein kinase" evidence="11">
    <location>
        <begin position="417"/>
        <end position="698"/>
    </location>
</feature>
<dbReference type="OMA" id="HHEIAPY"/>
<dbReference type="PANTHER" id="PTHR48007">
    <property type="entry name" value="LEUCINE-RICH REPEAT RECEPTOR-LIKE PROTEIN KINASE PXC1"/>
    <property type="match status" value="1"/>
</dbReference>
<dbReference type="SUPFAM" id="SSF56112">
    <property type="entry name" value="Protein kinase-like (PK-like)"/>
    <property type="match status" value="1"/>
</dbReference>
<dbReference type="Gene3D" id="3.30.200.20">
    <property type="entry name" value="Phosphorylase Kinase, domain 1"/>
    <property type="match status" value="1"/>
</dbReference>
<reference evidence="12" key="1">
    <citation type="submission" date="2021-03" db="EMBL/GenBank/DDBJ databases">
        <authorList>
            <consortium name="Genoscope - CEA"/>
            <person name="William W."/>
        </authorList>
    </citation>
    <scope>NUCLEOTIDE SEQUENCE</scope>
    <source>
        <strain evidence="12">Doubled-haploid Pahang</strain>
    </source>
</reference>
<dbReference type="PANTHER" id="PTHR48007:SF70">
    <property type="entry name" value="PROTEIN KINASE DOMAIN-CONTAINING PROTEIN"/>
    <property type="match status" value="1"/>
</dbReference>
<keyword evidence="14" id="KW-1185">Reference proteome</keyword>
<comment type="subcellular location">
    <subcellularLocation>
        <location evidence="1">Membrane</location>
    </subcellularLocation>
</comment>
<reference evidence="13" key="2">
    <citation type="submission" date="2021-05" db="UniProtKB">
        <authorList>
            <consortium name="EnsemblPlants"/>
        </authorList>
    </citation>
    <scope>IDENTIFICATION</scope>
    <source>
        <strain evidence="13">subsp. malaccensis</strain>
    </source>
</reference>
<name>A0A804K2J6_MUSAM</name>
<dbReference type="GO" id="GO:0005886">
    <property type="term" value="C:plasma membrane"/>
    <property type="evidence" value="ECO:0000318"/>
    <property type="project" value="GO_Central"/>
</dbReference>
<dbReference type="Gene3D" id="3.80.10.10">
    <property type="entry name" value="Ribonuclease Inhibitor"/>
    <property type="match status" value="1"/>
</dbReference>
<evidence type="ECO:0000313" key="12">
    <source>
        <dbReference type="EMBL" id="CAG1830496.1"/>
    </source>
</evidence>
<dbReference type="FunFam" id="3.80.10.10:FF:000062">
    <property type="entry name" value="protein STRUBBELIG-RECEPTOR FAMILY 3"/>
    <property type="match status" value="1"/>
</dbReference>
<keyword evidence="7 10" id="KW-0472">Membrane</keyword>
<evidence type="ECO:0000256" key="4">
    <source>
        <dbReference type="ARBA" id="ARBA00022729"/>
    </source>
</evidence>
<dbReference type="AlphaFoldDB" id="A0A804K2J6"/>
<dbReference type="GO" id="GO:0004674">
    <property type="term" value="F:protein serine/threonine kinase activity"/>
    <property type="evidence" value="ECO:0000318"/>
    <property type="project" value="GO_Central"/>
</dbReference>
<dbReference type="InterPro" id="IPR011009">
    <property type="entry name" value="Kinase-like_dom_sf"/>
</dbReference>
<proteinExistence type="predicted"/>
<dbReference type="InterPro" id="IPR032675">
    <property type="entry name" value="LRR_dom_sf"/>
</dbReference>
<evidence type="ECO:0000256" key="2">
    <source>
        <dbReference type="ARBA" id="ARBA00022614"/>
    </source>
</evidence>
<dbReference type="InterPro" id="IPR000719">
    <property type="entry name" value="Prot_kinase_dom"/>
</dbReference>
<evidence type="ECO:0000256" key="5">
    <source>
        <dbReference type="ARBA" id="ARBA00022737"/>
    </source>
</evidence>
<evidence type="ECO:0000256" key="8">
    <source>
        <dbReference type="ARBA" id="ARBA00023170"/>
    </source>
</evidence>
<dbReference type="InParanoid" id="A0A804K2J6"/>